<dbReference type="eggNOG" id="ENOG502TAJ8">
    <property type="taxonomic scope" value="Eukaryota"/>
</dbReference>
<dbReference type="EMBL" id="KE123899">
    <property type="protein sequence ID" value="EPB92489.1"/>
    <property type="molecule type" value="Genomic_DNA"/>
</dbReference>
<keyword evidence="2" id="KW-1185">Reference proteome</keyword>
<accession>S2JR79</accession>
<dbReference type="OrthoDB" id="2280555at2759"/>
<sequence length="91" mass="10443">MESEFRSTGIRLRWGDTKPKECKDNGFNCKFDLRITTNAAKHINPSAADYAKKPDISKYYIDEPKLVLSGYIRLRKYTSSNDVVFLSATFV</sequence>
<name>S2JR79_MUCC1</name>
<dbReference type="VEuPathDB" id="FungiDB:HMPREF1544_00502"/>
<proteinExistence type="predicted"/>
<dbReference type="InParanoid" id="S2JR79"/>
<reference evidence="2" key="1">
    <citation type="submission" date="2013-05" db="EMBL/GenBank/DDBJ databases">
        <title>The Genome sequence of Mucor circinelloides f. circinelloides 1006PhL.</title>
        <authorList>
            <consortium name="The Broad Institute Genomics Platform"/>
            <person name="Cuomo C."/>
            <person name="Earl A."/>
            <person name="Findley K."/>
            <person name="Lee S.C."/>
            <person name="Walker B."/>
            <person name="Young S."/>
            <person name="Zeng Q."/>
            <person name="Gargeya S."/>
            <person name="Fitzgerald M."/>
            <person name="Haas B."/>
            <person name="Abouelleil A."/>
            <person name="Allen A.W."/>
            <person name="Alvarado L."/>
            <person name="Arachchi H.M."/>
            <person name="Berlin A.M."/>
            <person name="Chapman S.B."/>
            <person name="Gainer-Dewar J."/>
            <person name="Goldberg J."/>
            <person name="Griggs A."/>
            <person name="Gujja S."/>
            <person name="Hansen M."/>
            <person name="Howarth C."/>
            <person name="Imamovic A."/>
            <person name="Ireland A."/>
            <person name="Larimer J."/>
            <person name="McCowan C."/>
            <person name="Murphy C."/>
            <person name="Pearson M."/>
            <person name="Poon T.W."/>
            <person name="Priest M."/>
            <person name="Roberts A."/>
            <person name="Saif S."/>
            <person name="Shea T."/>
            <person name="Sisk P."/>
            <person name="Sykes S."/>
            <person name="Wortman J."/>
            <person name="Nusbaum C."/>
            <person name="Birren B."/>
        </authorList>
    </citation>
    <scope>NUCLEOTIDE SEQUENCE [LARGE SCALE GENOMIC DNA]</scope>
    <source>
        <strain evidence="2">1006PhL</strain>
    </source>
</reference>
<protein>
    <submittedName>
        <fullName evidence="1">Uncharacterized protein</fullName>
    </submittedName>
</protein>
<evidence type="ECO:0000313" key="2">
    <source>
        <dbReference type="Proteomes" id="UP000014254"/>
    </source>
</evidence>
<dbReference type="AlphaFoldDB" id="S2JR79"/>
<gene>
    <name evidence="1" type="ORF">HMPREF1544_00502</name>
</gene>
<evidence type="ECO:0000313" key="1">
    <source>
        <dbReference type="EMBL" id="EPB92489.1"/>
    </source>
</evidence>
<organism evidence="1 2">
    <name type="scientific">Mucor circinelloides f. circinelloides (strain 1006PhL)</name>
    <name type="common">Mucormycosis agent</name>
    <name type="synonym">Calyptromyces circinelloides</name>
    <dbReference type="NCBI Taxonomy" id="1220926"/>
    <lineage>
        <taxon>Eukaryota</taxon>
        <taxon>Fungi</taxon>
        <taxon>Fungi incertae sedis</taxon>
        <taxon>Mucoromycota</taxon>
        <taxon>Mucoromycotina</taxon>
        <taxon>Mucoromycetes</taxon>
        <taxon>Mucorales</taxon>
        <taxon>Mucorineae</taxon>
        <taxon>Mucoraceae</taxon>
        <taxon>Mucor</taxon>
    </lineage>
</organism>
<dbReference type="Proteomes" id="UP000014254">
    <property type="component" value="Unassembled WGS sequence"/>
</dbReference>